<dbReference type="InterPro" id="IPR024096">
    <property type="entry name" value="NO_sig/Golgi_transp_ligand-bd"/>
</dbReference>
<proteinExistence type="predicted"/>
<dbReference type="PANTHER" id="PTHR35090:SF2">
    <property type="entry name" value="ARSR FAMILY TRANSCRIPTIONAL REGULATOR"/>
    <property type="match status" value="1"/>
</dbReference>
<name>A0A1H3HNI0_EUBBA</name>
<dbReference type="AlphaFoldDB" id="A0A1H3HNI0"/>
<dbReference type="SUPFAM" id="SSF111126">
    <property type="entry name" value="Ligand-binding domain in the NO signalling and Golgi transport"/>
    <property type="match status" value="1"/>
</dbReference>
<dbReference type="EMBL" id="FNOU01000018">
    <property type="protein sequence ID" value="SDY16940.1"/>
    <property type="molecule type" value="Genomic_DNA"/>
</dbReference>
<dbReference type="STRING" id="1528.SAMN04488579_11856"/>
<dbReference type="Pfam" id="PF02830">
    <property type="entry name" value="V4R"/>
    <property type="match status" value="1"/>
</dbReference>
<evidence type="ECO:0000259" key="1">
    <source>
        <dbReference type="SMART" id="SM00989"/>
    </source>
</evidence>
<dbReference type="SMART" id="SM00989">
    <property type="entry name" value="V4R"/>
    <property type="match status" value="1"/>
</dbReference>
<feature type="domain" description="4-vinyl reductase 4VR" evidence="1">
    <location>
        <begin position="113"/>
        <end position="175"/>
    </location>
</feature>
<gene>
    <name evidence="2" type="ORF">SAMN04488579_11856</name>
</gene>
<dbReference type="RefSeq" id="WP_090246245.1">
    <property type="nucleotide sequence ID" value="NZ_FNOU01000018.1"/>
</dbReference>
<dbReference type="Gene3D" id="3.30.1380.20">
    <property type="entry name" value="Trafficking protein particle complex subunit 3"/>
    <property type="match status" value="1"/>
</dbReference>
<evidence type="ECO:0000313" key="2">
    <source>
        <dbReference type="EMBL" id="SDY16940.1"/>
    </source>
</evidence>
<reference evidence="3" key="1">
    <citation type="submission" date="2016-10" db="EMBL/GenBank/DDBJ databases">
        <authorList>
            <person name="Varghese N."/>
            <person name="Submissions S."/>
        </authorList>
    </citation>
    <scope>NUCLEOTIDE SEQUENCE [LARGE SCALE GENOMIC DNA]</scope>
    <source>
        <strain evidence="3">VPI 5359</strain>
    </source>
</reference>
<accession>A0A1H3HNI0</accession>
<keyword evidence="3" id="KW-1185">Reference proteome</keyword>
<protein>
    <recommendedName>
        <fullName evidence="1">4-vinyl reductase 4VR domain-containing protein</fullName>
    </recommendedName>
</protein>
<dbReference type="OrthoDB" id="9788644at2"/>
<dbReference type="InterPro" id="IPR004096">
    <property type="entry name" value="V4R"/>
</dbReference>
<sequence length="182" mass="20353">MSNIFLQGPHNRFTWDKLGNIKDGRKNLGESMPVLVYRLLEYSMNHILTDKLGTEGADDVFRDAGHLAGTEFAKNMLPLDAPLGTFLAELQRIFQELKIGILRMEEMDEESGIFTLTVAEDLDCSGLPPTDEVVCNYDEGFIAGIMTVYTGRTYKVQEIDCWASGARVCRFQGRVMDKGMGS</sequence>
<evidence type="ECO:0000313" key="3">
    <source>
        <dbReference type="Proteomes" id="UP000199652"/>
    </source>
</evidence>
<organism evidence="2 3">
    <name type="scientific">Eubacterium barkeri</name>
    <name type="common">Clostridium barkeri</name>
    <dbReference type="NCBI Taxonomy" id="1528"/>
    <lineage>
        <taxon>Bacteria</taxon>
        <taxon>Bacillati</taxon>
        <taxon>Bacillota</taxon>
        <taxon>Clostridia</taxon>
        <taxon>Eubacteriales</taxon>
        <taxon>Eubacteriaceae</taxon>
        <taxon>Eubacterium</taxon>
    </lineage>
</organism>
<dbReference type="Proteomes" id="UP000199652">
    <property type="component" value="Unassembled WGS sequence"/>
</dbReference>
<dbReference type="PANTHER" id="PTHR35090">
    <property type="entry name" value="DNA-DIRECTED RNA POLYMERASE SUBUNIT I"/>
    <property type="match status" value="1"/>
</dbReference>